<evidence type="ECO:0000313" key="3">
    <source>
        <dbReference type="EMBL" id="KOM29888.1"/>
    </source>
</evidence>
<gene>
    <name evidence="3" type="ORF">LR48_Vigan831s000600</name>
</gene>
<feature type="compositionally biased region" description="Basic and acidic residues" evidence="2">
    <location>
        <begin position="80"/>
        <end position="89"/>
    </location>
</feature>
<organism evidence="3 4">
    <name type="scientific">Phaseolus angularis</name>
    <name type="common">Azuki bean</name>
    <name type="synonym">Vigna angularis</name>
    <dbReference type="NCBI Taxonomy" id="3914"/>
    <lineage>
        <taxon>Eukaryota</taxon>
        <taxon>Viridiplantae</taxon>
        <taxon>Streptophyta</taxon>
        <taxon>Embryophyta</taxon>
        <taxon>Tracheophyta</taxon>
        <taxon>Spermatophyta</taxon>
        <taxon>Magnoliopsida</taxon>
        <taxon>eudicotyledons</taxon>
        <taxon>Gunneridae</taxon>
        <taxon>Pentapetalae</taxon>
        <taxon>rosids</taxon>
        <taxon>fabids</taxon>
        <taxon>Fabales</taxon>
        <taxon>Fabaceae</taxon>
        <taxon>Papilionoideae</taxon>
        <taxon>50 kb inversion clade</taxon>
        <taxon>NPAAA clade</taxon>
        <taxon>indigoferoid/millettioid clade</taxon>
        <taxon>Phaseoleae</taxon>
        <taxon>Vigna</taxon>
    </lineage>
</organism>
<evidence type="ECO:0000256" key="2">
    <source>
        <dbReference type="SAM" id="MobiDB-lite"/>
    </source>
</evidence>
<name>A0A0L9TGZ8_PHAAN</name>
<proteinExistence type="predicted"/>
<feature type="compositionally biased region" description="Low complexity" evidence="2">
    <location>
        <begin position="98"/>
        <end position="108"/>
    </location>
</feature>
<evidence type="ECO:0000256" key="1">
    <source>
        <dbReference type="SAM" id="Coils"/>
    </source>
</evidence>
<sequence length="317" mass="34778">MTPEELEIVGILDQLPRKTSSRTLIGLLGSPTLCSRVFDIFGEMEKNKAFLLMMSPKEAELKKAGAGTSSCPRRSLTIPDRTDTSKPPRTDNPAFKITPYSSPSSTPSVVQVNDEASQGGEKRKAVKDKSVSSSKKKKRKVSDGPLLAGPFDSTVHLADRLEYRLNPEEKKLFHGMTTGEAVDLAYELNVRANLCLAYAAGSAKSILAEELESARLDLTKAQKSNEDLTRRVEQLQKMVEEERKKASTTLTQARSTARQLQKVNEELKSDLENGVTQITNLTKERDALASTQTKLTAENKALVMKFATNGSKGSSKE</sequence>
<evidence type="ECO:0000313" key="4">
    <source>
        <dbReference type="Proteomes" id="UP000053144"/>
    </source>
</evidence>
<feature type="compositionally biased region" description="Basic and acidic residues" evidence="2">
    <location>
        <begin position="120"/>
        <end position="130"/>
    </location>
</feature>
<reference evidence="4" key="1">
    <citation type="journal article" date="2015" name="Proc. Natl. Acad. Sci. U.S.A.">
        <title>Genome sequencing of adzuki bean (Vigna angularis) provides insight into high starch and low fat accumulation and domestication.</title>
        <authorList>
            <person name="Yang K."/>
            <person name="Tian Z."/>
            <person name="Chen C."/>
            <person name="Luo L."/>
            <person name="Zhao B."/>
            <person name="Wang Z."/>
            <person name="Yu L."/>
            <person name="Li Y."/>
            <person name="Sun Y."/>
            <person name="Li W."/>
            <person name="Chen Y."/>
            <person name="Li Y."/>
            <person name="Zhang Y."/>
            <person name="Ai D."/>
            <person name="Zhao J."/>
            <person name="Shang C."/>
            <person name="Ma Y."/>
            <person name="Wu B."/>
            <person name="Wang M."/>
            <person name="Gao L."/>
            <person name="Sun D."/>
            <person name="Zhang P."/>
            <person name="Guo F."/>
            <person name="Wang W."/>
            <person name="Li Y."/>
            <person name="Wang J."/>
            <person name="Varshney R.K."/>
            <person name="Wang J."/>
            <person name="Ling H.Q."/>
            <person name="Wan P."/>
        </authorList>
    </citation>
    <scope>NUCLEOTIDE SEQUENCE</scope>
    <source>
        <strain evidence="4">cv. Jingnong 6</strain>
    </source>
</reference>
<dbReference type="Proteomes" id="UP000053144">
    <property type="component" value="Unassembled WGS sequence"/>
</dbReference>
<dbReference type="EMBL" id="KQ258553">
    <property type="protein sequence ID" value="KOM29888.1"/>
    <property type="molecule type" value="Genomic_DNA"/>
</dbReference>
<keyword evidence="1" id="KW-0175">Coiled coil</keyword>
<protein>
    <submittedName>
        <fullName evidence="3">Uncharacterized protein</fullName>
    </submittedName>
</protein>
<dbReference type="AlphaFoldDB" id="A0A0L9TGZ8"/>
<feature type="region of interest" description="Disordered" evidence="2">
    <location>
        <begin position="63"/>
        <end position="149"/>
    </location>
</feature>
<dbReference type="Gramene" id="KOM29888">
    <property type="protein sequence ID" value="KOM29888"/>
    <property type="gene ID" value="LR48_Vigan831s000600"/>
</dbReference>
<accession>A0A0L9TGZ8</accession>
<feature type="coiled-coil region" evidence="1">
    <location>
        <begin position="211"/>
        <end position="284"/>
    </location>
</feature>